<evidence type="ECO:0000256" key="5">
    <source>
        <dbReference type="ARBA" id="ARBA00022801"/>
    </source>
</evidence>
<dbReference type="InterPro" id="IPR008928">
    <property type="entry name" value="6-hairpin_glycosidase_sf"/>
</dbReference>
<dbReference type="PRINTS" id="PR00744">
    <property type="entry name" value="GLHYDRLASE37"/>
</dbReference>
<dbReference type="AlphaFoldDB" id="A0A6J0C4E4"/>
<evidence type="ECO:0000256" key="6">
    <source>
        <dbReference type="ARBA" id="ARBA00023295"/>
    </source>
</evidence>
<dbReference type="Gene3D" id="1.50.10.10">
    <property type="match status" value="1"/>
</dbReference>
<sequence length="597" mass="69016">MQIMLKILQPICSRRNNSPVKLSYLKCVLTTTGKSVKLVRMNFTFAEPYRCSIYCQGDLLKTVQLAEIFNDSKTFVDLYQLNDPEVTLSNFKKLMEATDNNPNHSQVTEFVSENFAQESDSELETWSPPDWQENPPILNRIKDETYRKWVKELNRIWPQLARKVKPEVAEHPERHSLIYAPNGFIVPGGRFRECYYWDSYWAMRGMLLCGMNDTVRGMLENFFTVIKKYGFIPNGFRSYYLMRSQPPMLAQMVASYMEVTNDIDFLRANIATIELELDYWLQEMFVEVKKGGKTYQVARYTVHSDVGPRPESYREDYNNAQKLGSDRSESFYTDMKAGAQSGWDFTGRWFDETDGVLGNLTTIRTRTIVPVDLNAFLQRDAQLLSDFYSWLNEPTKSEYYGKMANLIQDGLDNVLWNEQEEMWLDYDIEQQRSRNRYYASNFAPLYCGSYNRSKAKDLAESSVRHLEKHGITQFMGGSPVSKDNTGEQWDYPNAWPNMQSVIVFGLQRTGWEPATSLAKVLATRWLHANYLGFSEYDVLFEKYSAINPGEYGGGGEYNVQTGFGWTLGVIMEFMDQWGESISIEDSASNSDSDAAER</sequence>
<proteinExistence type="inferred from homology"/>
<protein>
    <recommendedName>
        <fullName evidence="4 7">Trehalase</fullName>
        <ecNumber evidence="3 7">3.2.1.28</ecNumber>
    </recommendedName>
    <alternativeName>
        <fullName evidence="7">Alpha-trehalose glucohydrolase</fullName>
    </alternativeName>
</protein>
<evidence type="ECO:0000256" key="3">
    <source>
        <dbReference type="ARBA" id="ARBA00012757"/>
    </source>
</evidence>
<evidence type="ECO:0000313" key="9">
    <source>
        <dbReference type="RefSeq" id="XP_015521325.2"/>
    </source>
</evidence>
<dbReference type="EC" id="3.2.1.28" evidence="3 7"/>
<dbReference type="PANTHER" id="PTHR23403">
    <property type="entry name" value="TREHALASE"/>
    <property type="match status" value="1"/>
</dbReference>
<organism evidence="9">
    <name type="scientific">Neodiprion lecontei</name>
    <name type="common">Redheaded pine sawfly</name>
    <dbReference type="NCBI Taxonomy" id="441921"/>
    <lineage>
        <taxon>Eukaryota</taxon>
        <taxon>Metazoa</taxon>
        <taxon>Ecdysozoa</taxon>
        <taxon>Arthropoda</taxon>
        <taxon>Hexapoda</taxon>
        <taxon>Insecta</taxon>
        <taxon>Pterygota</taxon>
        <taxon>Neoptera</taxon>
        <taxon>Endopterygota</taxon>
        <taxon>Hymenoptera</taxon>
        <taxon>Tenthredinoidea</taxon>
        <taxon>Diprionidae</taxon>
        <taxon>Diprioninae</taxon>
        <taxon>Neodiprion</taxon>
    </lineage>
</organism>
<keyword evidence="6 7" id="KW-0326">Glycosidase</keyword>
<dbReference type="Proteomes" id="UP000829291">
    <property type="component" value="Chromosome 2"/>
</dbReference>
<keyword evidence="5 7" id="KW-0378">Hydrolase</keyword>
<accession>A0A6J0C4E4</accession>
<comment type="catalytic activity">
    <reaction evidence="1 7">
        <text>alpha,alpha-trehalose + H2O = alpha-D-glucose + beta-D-glucose</text>
        <dbReference type="Rhea" id="RHEA:32675"/>
        <dbReference type="ChEBI" id="CHEBI:15377"/>
        <dbReference type="ChEBI" id="CHEBI:15903"/>
        <dbReference type="ChEBI" id="CHEBI:16551"/>
        <dbReference type="ChEBI" id="CHEBI:17925"/>
        <dbReference type="EC" id="3.2.1.28"/>
    </reaction>
</comment>
<evidence type="ECO:0000313" key="8">
    <source>
        <dbReference type="Proteomes" id="UP000829291"/>
    </source>
</evidence>
<dbReference type="PROSITE" id="PS00927">
    <property type="entry name" value="TREHALASE_1"/>
    <property type="match status" value="1"/>
</dbReference>
<dbReference type="OrthoDB" id="3542292at2759"/>
<gene>
    <name evidence="9" type="primary">LOC107225388</name>
</gene>
<dbReference type="GeneID" id="107225388"/>
<evidence type="ECO:0000256" key="2">
    <source>
        <dbReference type="ARBA" id="ARBA00005615"/>
    </source>
</evidence>
<dbReference type="RefSeq" id="XP_015521325.2">
    <property type="nucleotide sequence ID" value="XM_015665839.2"/>
</dbReference>
<evidence type="ECO:0000256" key="1">
    <source>
        <dbReference type="ARBA" id="ARBA00001576"/>
    </source>
</evidence>
<comment type="similarity">
    <text evidence="2 7">Belongs to the glycosyl hydrolase 37 family.</text>
</comment>
<keyword evidence="8" id="KW-1185">Reference proteome</keyword>
<name>A0A6J0C4E4_NEOLC</name>
<dbReference type="GO" id="GO:0005993">
    <property type="term" value="P:trehalose catabolic process"/>
    <property type="evidence" value="ECO:0007669"/>
    <property type="project" value="TreeGrafter"/>
</dbReference>
<dbReference type="InterPro" id="IPR012341">
    <property type="entry name" value="6hp_glycosidase-like_sf"/>
</dbReference>
<dbReference type="InterPro" id="IPR001661">
    <property type="entry name" value="Glyco_hydro_37"/>
</dbReference>
<dbReference type="PANTHER" id="PTHR23403:SF1">
    <property type="entry name" value="TREHALASE"/>
    <property type="match status" value="1"/>
</dbReference>
<dbReference type="GO" id="GO:0004555">
    <property type="term" value="F:alpha,alpha-trehalase activity"/>
    <property type="evidence" value="ECO:0007669"/>
    <property type="project" value="UniProtKB-EC"/>
</dbReference>
<dbReference type="InterPro" id="IPR018232">
    <property type="entry name" value="Glyco_hydro_37_CS"/>
</dbReference>
<reference evidence="9" key="1">
    <citation type="submission" date="2025-08" db="UniProtKB">
        <authorList>
            <consortium name="RefSeq"/>
        </authorList>
    </citation>
    <scope>IDENTIFICATION</scope>
    <source>
        <tissue evidence="9">Thorax and Abdomen</tissue>
    </source>
</reference>
<dbReference type="Pfam" id="PF01204">
    <property type="entry name" value="Trehalase"/>
    <property type="match status" value="1"/>
</dbReference>
<dbReference type="SUPFAM" id="SSF48208">
    <property type="entry name" value="Six-hairpin glycosidases"/>
    <property type="match status" value="1"/>
</dbReference>
<evidence type="ECO:0000256" key="7">
    <source>
        <dbReference type="RuleBase" id="RU361180"/>
    </source>
</evidence>
<evidence type="ECO:0000256" key="4">
    <source>
        <dbReference type="ARBA" id="ARBA00019905"/>
    </source>
</evidence>